<evidence type="ECO:0000256" key="5">
    <source>
        <dbReference type="ARBA" id="ARBA00022692"/>
    </source>
</evidence>
<dbReference type="PANTHER" id="PTHR37819">
    <property type="entry name" value="PROTEIN PSIE"/>
    <property type="match status" value="1"/>
</dbReference>
<dbReference type="EMBL" id="QRMZ01000034">
    <property type="protein sequence ID" value="RHK03632.1"/>
    <property type="molecule type" value="Genomic_DNA"/>
</dbReference>
<dbReference type="GO" id="GO:0016036">
    <property type="term" value="P:cellular response to phosphate starvation"/>
    <property type="evidence" value="ECO:0007669"/>
    <property type="project" value="InterPro"/>
</dbReference>
<dbReference type="Pfam" id="PF06146">
    <property type="entry name" value="PsiE"/>
    <property type="match status" value="1"/>
</dbReference>
<protein>
    <recommendedName>
        <fullName evidence="3">Protein PsiE</fullName>
    </recommendedName>
</protein>
<feature type="transmembrane region" description="Helical" evidence="8">
    <location>
        <begin position="12"/>
        <end position="35"/>
    </location>
</feature>
<feature type="transmembrane region" description="Helical" evidence="8">
    <location>
        <begin position="112"/>
        <end position="129"/>
    </location>
</feature>
<dbReference type="PANTHER" id="PTHR37819:SF1">
    <property type="entry name" value="PROTEIN PSIE"/>
    <property type="match status" value="1"/>
</dbReference>
<comment type="similarity">
    <text evidence="2">Belongs to the PsiE family.</text>
</comment>
<proteinExistence type="inferred from homology"/>
<keyword evidence="5 8" id="KW-0812">Transmembrane</keyword>
<sequence length="143" mass="16527">MEWRMEKLTRMFERVISICIDSMLAILVVIVLIFMGKAIFMISTTLFPLSEAPHLSFLIEEIATLFILLEIILMLLRYMKDGHHIPVRYLILISITAILRELLLTQGMANDALFFALAIFVLVLVLLVLQKINAFQHTQEKDH</sequence>
<keyword evidence="6 8" id="KW-1133">Transmembrane helix</keyword>
<keyword evidence="4" id="KW-1003">Cell membrane</keyword>
<dbReference type="GO" id="GO:0005886">
    <property type="term" value="C:plasma membrane"/>
    <property type="evidence" value="ECO:0007669"/>
    <property type="project" value="UniProtKB-SubCell"/>
</dbReference>
<evidence type="ECO:0000256" key="4">
    <source>
        <dbReference type="ARBA" id="ARBA00022475"/>
    </source>
</evidence>
<dbReference type="AlphaFoldDB" id="A0A415EML7"/>
<evidence type="ECO:0000256" key="6">
    <source>
        <dbReference type="ARBA" id="ARBA00022989"/>
    </source>
</evidence>
<evidence type="ECO:0000256" key="7">
    <source>
        <dbReference type="ARBA" id="ARBA00023136"/>
    </source>
</evidence>
<dbReference type="InterPro" id="IPR020948">
    <property type="entry name" value="P_starv_induced_PsiE-like"/>
</dbReference>
<evidence type="ECO:0000313" key="10">
    <source>
        <dbReference type="Proteomes" id="UP000286288"/>
    </source>
</evidence>
<evidence type="ECO:0000256" key="2">
    <source>
        <dbReference type="ARBA" id="ARBA00005632"/>
    </source>
</evidence>
<feature type="transmembrane region" description="Helical" evidence="8">
    <location>
        <begin position="55"/>
        <end position="75"/>
    </location>
</feature>
<organism evidence="9 10">
    <name type="scientific">Enterococcus casseliflavus</name>
    <name type="common">Enterococcus flavescens</name>
    <dbReference type="NCBI Taxonomy" id="37734"/>
    <lineage>
        <taxon>Bacteria</taxon>
        <taxon>Bacillati</taxon>
        <taxon>Bacillota</taxon>
        <taxon>Bacilli</taxon>
        <taxon>Lactobacillales</taxon>
        <taxon>Enterococcaceae</taxon>
        <taxon>Enterococcus</taxon>
    </lineage>
</organism>
<dbReference type="InterPro" id="IPR009315">
    <property type="entry name" value="P_starv_induced_PsiE"/>
</dbReference>
<evidence type="ECO:0000256" key="8">
    <source>
        <dbReference type="SAM" id="Phobius"/>
    </source>
</evidence>
<gene>
    <name evidence="9" type="ORF">DW084_17105</name>
</gene>
<dbReference type="Proteomes" id="UP000286288">
    <property type="component" value="Unassembled WGS sequence"/>
</dbReference>
<comment type="subcellular location">
    <subcellularLocation>
        <location evidence="1">Cell inner membrane</location>
        <topology evidence="1">Multi-pass membrane protein</topology>
    </subcellularLocation>
</comment>
<reference evidence="9 10" key="1">
    <citation type="submission" date="2018-08" db="EMBL/GenBank/DDBJ databases">
        <title>A genome reference for cultivated species of the human gut microbiota.</title>
        <authorList>
            <person name="Zou Y."/>
            <person name="Xue W."/>
            <person name="Luo G."/>
        </authorList>
    </citation>
    <scope>NUCLEOTIDE SEQUENCE [LARGE SCALE GENOMIC DNA]</scope>
    <source>
        <strain evidence="9 10">AF48-16</strain>
    </source>
</reference>
<accession>A0A415EML7</accession>
<feature type="transmembrane region" description="Helical" evidence="8">
    <location>
        <begin position="87"/>
        <end position="106"/>
    </location>
</feature>
<comment type="caution">
    <text evidence="9">The sequence shown here is derived from an EMBL/GenBank/DDBJ whole genome shotgun (WGS) entry which is preliminary data.</text>
</comment>
<keyword evidence="7 8" id="KW-0472">Membrane</keyword>
<evidence type="ECO:0000313" key="9">
    <source>
        <dbReference type="EMBL" id="RHK03632.1"/>
    </source>
</evidence>
<evidence type="ECO:0000256" key="3">
    <source>
        <dbReference type="ARBA" id="ARBA00021903"/>
    </source>
</evidence>
<evidence type="ECO:0000256" key="1">
    <source>
        <dbReference type="ARBA" id="ARBA00004429"/>
    </source>
</evidence>
<name>A0A415EML7_ENTCA</name>